<dbReference type="PANTHER" id="PTHR11895">
    <property type="entry name" value="TRANSAMIDASE"/>
    <property type="match status" value="1"/>
</dbReference>
<comment type="caution">
    <text evidence="3">The sequence shown here is derived from an EMBL/GenBank/DDBJ whole genome shotgun (WGS) entry which is preliminary data.</text>
</comment>
<dbReference type="PANTHER" id="PTHR11895:SF169">
    <property type="entry name" value="GLUTAMYL-TRNA(GLN) AMIDOTRANSFERASE"/>
    <property type="match status" value="1"/>
</dbReference>
<dbReference type="InterPro" id="IPR000120">
    <property type="entry name" value="Amidase"/>
</dbReference>
<dbReference type="InterPro" id="IPR053844">
    <property type="entry name" value="AH_C"/>
</dbReference>
<evidence type="ECO:0000313" key="4">
    <source>
        <dbReference type="Proteomes" id="UP000285310"/>
    </source>
</evidence>
<dbReference type="NCBIfam" id="TIGR02713">
    <property type="entry name" value="allophanate_hyd"/>
    <property type="match status" value="1"/>
</dbReference>
<dbReference type="Gene3D" id="3.90.1300.10">
    <property type="entry name" value="Amidase signature (AS) domain"/>
    <property type="match status" value="1"/>
</dbReference>
<dbReference type="InterPro" id="IPR036928">
    <property type="entry name" value="AS_sf"/>
</dbReference>
<keyword evidence="3" id="KW-0378">Hydrolase</keyword>
<dbReference type="Gene3D" id="3.10.490.10">
    <property type="entry name" value="Gamma-glutamyl cyclotransferase-like"/>
    <property type="match status" value="1"/>
</dbReference>
<dbReference type="AlphaFoldDB" id="A0A423PWL5"/>
<dbReference type="NCBIfam" id="NF006043">
    <property type="entry name" value="PRK08186.1"/>
    <property type="match status" value="1"/>
</dbReference>
<evidence type="ECO:0000259" key="1">
    <source>
        <dbReference type="Pfam" id="PF01425"/>
    </source>
</evidence>
<accession>A0A423PWL5</accession>
<protein>
    <submittedName>
        <fullName evidence="3">Allophanate hydrolase</fullName>
    </submittedName>
</protein>
<dbReference type="SUPFAM" id="SSF75304">
    <property type="entry name" value="Amidase signature (AS) enzymes"/>
    <property type="match status" value="1"/>
</dbReference>
<feature type="domain" description="Allophanate hydrolase C-terminal" evidence="2">
    <location>
        <begin position="498"/>
        <end position="621"/>
    </location>
</feature>
<evidence type="ECO:0000313" key="3">
    <source>
        <dbReference type="EMBL" id="ROO30000.1"/>
    </source>
</evidence>
<dbReference type="Gene3D" id="1.20.58.1700">
    <property type="match status" value="1"/>
</dbReference>
<reference evidence="3 4" key="1">
    <citation type="submission" date="2013-10" db="EMBL/GenBank/DDBJ databases">
        <title>Salinisphaera japonica YTM-1 Genome Sequencing.</title>
        <authorList>
            <person name="Lai Q."/>
            <person name="Li C."/>
            <person name="Shao Z."/>
        </authorList>
    </citation>
    <scope>NUCLEOTIDE SEQUENCE [LARGE SCALE GENOMIC DNA]</scope>
    <source>
        <strain evidence="3 4">YTM-1</strain>
    </source>
</reference>
<name>A0A423PWL5_9GAMM</name>
<evidence type="ECO:0000259" key="2">
    <source>
        <dbReference type="Pfam" id="PF21986"/>
    </source>
</evidence>
<keyword evidence="4" id="KW-1185">Reference proteome</keyword>
<sequence length="628" mass="66197">MASDDARIPPRVPDRLLNMTYHKTDSLTRSALHAAYRRGDTCPEEVIDALLATSDEVERDASWIYRLSRVELAPYLAALARHSPDDLPLYGLPFAIKDNIDLAGVPTTAGCSAYAYTPERHAYVVERLIAAGAIPMGKTNLDQFATGLVGERAMAEYGTPGNAFDADYIPGGSSSGSAVVTAAGQVSFALGTDTAGSGRVPAAFNNLFGVKPSLGLLSSAGVVPACKSLDTISLFALTADDANTIFSVAADYDVDCAQARSHGFEAAGQRYGQIAPGFVFGVPPRSQWQTETAYTRAMERAVATLETAGGQAITIDCQPMLDAAALLYGGPWLAERYHAVGSLLEREPDVFHPVTRKIIQGGAKPSAVEAFDAMYRLAECKHLADQALATVDFVVAPTTVCHPTKAEVSAEPVTLNTRLGRWTNFMNLLDYSALAVPVTFSDTGMPAGVTLFGAAFEDLRLLSAARVLDDACGLPLGATGRPHEPLPGLTPARHGSLDIVVCGAHLSGLALNYQLVARGGVCIHAGRTASGYRLKAMTADQPPRPALVRDAEGAAIAIEVWRLPMAHVGSFLADIPAPLGLGKVELADGQWHTGFICEAGAALDRHDVVDITDFGGWAAWQAAGAPTN</sequence>
<dbReference type="InParanoid" id="A0A423PWL5"/>
<organism evidence="3 4">
    <name type="scientific">Salinisphaera japonica YTM-1</name>
    <dbReference type="NCBI Taxonomy" id="1209778"/>
    <lineage>
        <taxon>Bacteria</taxon>
        <taxon>Pseudomonadati</taxon>
        <taxon>Pseudomonadota</taxon>
        <taxon>Gammaproteobacteria</taxon>
        <taxon>Salinisphaerales</taxon>
        <taxon>Salinisphaeraceae</taxon>
        <taxon>Salinisphaera</taxon>
    </lineage>
</organism>
<dbReference type="EMBL" id="AYKG01000012">
    <property type="protein sequence ID" value="ROO30000.1"/>
    <property type="molecule type" value="Genomic_DNA"/>
</dbReference>
<dbReference type="Proteomes" id="UP000285310">
    <property type="component" value="Unassembled WGS sequence"/>
</dbReference>
<dbReference type="Pfam" id="PF21986">
    <property type="entry name" value="AH_C"/>
    <property type="match status" value="1"/>
</dbReference>
<gene>
    <name evidence="3" type="ORF">SAJA_04995</name>
</gene>
<proteinExistence type="predicted"/>
<dbReference type="InterPro" id="IPR014085">
    <property type="entry name" value="Allophanate_hydrolase"/>
</dbReference>
<dbReference type="GO" id="GO:0016787">
    <property type="term" value="F:hydrolase activity"/>
    <property type="evidence" value="ECO:0007669"/>
    <property type="project" value="UniProtKB-KW"/>
</dbReference>
<dbReference type="InterPro" id="IPR023631">
    <property type="entry name" value="Amidase_dom"/>
</dbReference>
<feature type="domain" description="Amidase" evidence="1">
    <location>
        <begin position="81"/>
        <end position="462"/>
    </location>
</feature>
<dbReference type="Pfam" id="PF01425">
    <property type="entry name" value="Amidase"/>
    <property type="match status" value="1"/>
</dbReference>